<organism evidence="2 3">
    <name type="scientific">Shewanella corallii</name>
    <dbReference type="NCBI Taxonomy" id="560080"/>
    <lineage>
        <taxon>Bacteria</taxon>
        <taxon>Pseudomonadati</taxon>
        <taxon>Pseudomonadota</taxon>
        <taxon>Gammaproteobacteria</taxon>
        <taxon>Alteromonadales</taxon>
        <taxon>Shewanellaceae</taxon>
        <taxon>Shewanella</taxon>
    </lineage>
</organism>
<gene>
    <name evidence="2" type="ORF">L2725_17875</name>
</gene>
<dbReference type="EMBL" id="JAKIKT010000008">
    <property type="protein sequence ID" value="MCL2915624.1"/>
    <property type="molecule type" value="Genomic_DNA"/>
</dbReference>
<reference evidence="2 3" key="1">
    <citation type="submission" date="2022-01" db="EMBL/GenBank/DDBJ databases">
        <title>Whole genome-based taxonomy of the Shewanellaceae.</title>
        <authorList>
            <person name="Martin-Rodriguez A.J."/>
        </authorList>
    </citation>
    <scope>NUCLEOTIDE SEQUENCE [LARGE SCALE GENOMIC DNA]</scope>
    <source>
        <strain evidence="2 3">DSM 21332</strain>
    </source>
</reference>
<keyword evidence="3" id="KW-1185">Reference proteome</keyword>
<accession>A0ABT0NAX5</accession>
<keyword evidence="1" id="KW-1133">Transmembrane helix</keyword>
<name>A0ABT0NAX5_9GAMM</name>
<evidence type="ECO:0000256" key="1">
    <source>
        <dbReference type="SAM" id="Phobius"/>
    </source>
</evidence>
<proteinExistence type="predicted"/>
<comment type="caution">
    <text evidence="2">The sequence shown here is derived from an EMBL/GenBank/DDBJ whole genome shotgun (WGS) entry which is preliminary data.</text>
</comment>
<evidence type="ECO:0000313" key="2">
    <source>
        <dbReference type="EMBL" id="MCL2915624.1"/>
    </source>
</evidence>
<keyword evidence="1" id="KW-0812">Transmembrane</keyword>
<keyword evidence="1" id="KW-0472">Membrane</keyword>
<feature type="transmembrane region" description="Helical" evidence="1">
    <location>
        <begin position="33"/>
        <end position="55"/>
    </location>
</feature>
<dbReference type="Proteomes" id="UP001202831">
    <property type="component" value="Unassembled WGS sequence"/>
</dbReference>
<protein>
    <recommendedName>
        <fullName evidence="4">Integrase</fullName>
    </recommendedName>
</protein>
<dbReference type="RefSeq" id="WP_248937688.1">
    <property type="nucleotide sequence ID" value="NZ_JAKIKT010000008.1"/>
</dbReference>
<evidence type="ECO:0000313" key="3">
    <source>
        <dbReference type="Proteomes" id="UP001202831"/>
    </source>
</evidence>
<evidence type="ECO:0008006" key="4">
    <source>
        <dbReference type="Google" id="ProtNLM"/>
    </source>
</evidence>
<sequence length="56" mass="6387">MQRLKFDEDLRDIELARQIAEVRKIKAETADNIVSLLILVALYGAAITWLGNWMLG</sequence>